<evidence type="ECO:0000313" key="1">
    <source>
        <dbReference type="EMBL" id="MFL9464732.1"/>
    </source>
</evidence>
<protein>
    <submittedName>
        <fullName evidence="1">Uncharacterized protein</fullName>
    </submittedName>
</protein>
<dbReference type="Proteomes" id="UP001628874">
    <property type="component" value="Unassembled WGS sequence"/>
</dbReference>
<name>A0ABW8WUS1_9CYAN</name>
<reference evidence="1 2" key="1">
    <citation type="submission" date="2024-07" db="EMBL/GenBank/DDBJ databases">
        <authorList>
            <person name="Tripathy S."/>
        </authorList>
    </citation>
    <scope>NUCLEOTIDE SEQUENCE [LARGE SCALE GENOMIC DNA]</scope>
    <source>
        <strain evidence="1 2">VB-61278_2</strain>
    </source>
</reference>
<keyword evidence="2" id="KW-1185">Reference proteome</keyword>
<comment type="caution">
    <text evidence="1">The sequence shown here is derived from an EMBL/GenBank/DDBJ whole genome shotgun (WGS) entry which is preliminary data.</text>
</comment>
<dbReference type="EMBL" id="JBFQGM010000013">
    <property type="protein sequence ID" value="MFL9464732.1"/>
    <property type="molecule type" value="Genomic_DNA"/>
</dbReference>
<sequence>MVEPELFQELLEWKNQHHKYSLANAFAELRQICVEEDYTLEIPAR</sequence>
<dbReference type="RefSeq" id="WP_237265960.1">
    <property type="nucleotide sequence ID" value="NZ_JBFQGM010000013.1"/>
</dbReference>
<accession>A0ABW8WUS1</accession>
<evidence type="ECO:0000313" key="2">
    <source>
        <dbReference type="Proteomes" id="UP001628874"/>
    </source>
</evidence>
<proteinExistence type="predicted"/>
<gene>
    <name evidence="1" type="ORF">AB0759_29445</name>
</gene>
<organism evidence="1 2">
    <name type="scientific">Scytonema tolypothrichoides VB-61278_2</name>
    <dbReference type="NCBI Taxonomy" id="3232314"/>
    <lineage>
        <taxon>Bacteria</taxon>
        <taxon>Bacillati</taxon>
        <taxon>Cyanobacteriota</taxon>
        <taxon>Cyanophyceae</taxon>
        <taxon>Nostocales</taxon>
        <taxon>Scytonemataceae</taxon>
        <taxon>Scytonema</taxon>
    </lineage>
</organism>